<evidence type="ECO:0000313" key="4">
    <source>
        <dbReference type="Proteomes" id="UP000005384"/>
    </source>
</evidence>
<comment type="caution">
    <text evidence="3">The sequence shown here is derived from an EMBL/GenBank/DDBJ whole genome shotgun (WGS) entry which is preliminary data.</text>
</comment>
<reference evidence="3 4" key="1">
    <citation type="submission" date="2011-08" db="EMBL/GenBank/DDBJ databases">
        <title>The Genome Sequence of Clostridium hathewayi WAL-18680.</title>
        <authorList>
            <consortium name="The Broad Institute Genome Sequencing Platform"/>
            <person name="Earl A."/>
            <person name="Ward D."/>
            <person name="Feldgarden M."/>
            <person name="Gevers D."/>
            <person name="Finegold S.M."/>
            <person name="Summanen P.H."/>
            <person name="Molitoris D.R."/>
            <person name="Song M."/>
            <person name="Daigneault M."/>
            <person name="Allen-Vercoe E."/>
            <person name="Young S.K."/>
            <person name="Zeng Q."/>
            <person name="Gargeya S."/>
            <person name="Fitzgerald M."/>
            <person name="Haas B."/>
            <person name="Abouelleil A."/>
            <person name="Alvarado L."/>
            <person name="Arachchi H.M."/>
            <person name="Berlin A."/>
            <person name="Brown A."/>
            <person name="Chapman S.B."/>
            <person name="Chen Z."/>
            <person name="Dunbar C."/>
            <person name="Freedman E."/>
            <person name="Gearin G."/>
            <person name="Gellesch M."/>
            <person name="Goldberg J."/>
            <person name="Griggs A."/>
            <person name="Gujja S."/>
            <person name="Heiman D."/>
            <person name="Howarth C."/>
            <person name="Larson L."/>
            <person name="Lui A."/>
            <person name="MacDonald P.J.P."/>
            <person name="Montmayeur A."/>
            <person name="Murphy C."/>
            <person name="Neiman D."/>
            <person name="Pearson M."/>
            <person name="Priest M."/>
            <person name="Roberts A."/>
            <person name="Saif S."/>
            <person name="Shea T."/>
            <person name="Shenoy N."/>
            <person name="Sisk P."/>
            <person name="Stolte C."/>
            <person name="Sykes S."/>
            <person name="Wortman J."/>
            <person name="Nusbaum C."/>
            <person name="Birren B."/>
        </authorList>
    </citation>
    <scope>NUCLEOTIDE SEQUENCE [LARGE SCALE GENOMIC DNA]</scope>
    <source>
        <strain evidence="3 4">WAL-18680</strain>
    </source>
</reference>
<evidence type="ECO:0000259" key="2">
    <source>
        <dbReference type="PROSITE" id="PS51819"/>
    </source>
</evidence>
<dbReference type="SUPFAM" id="SSF54593">
    <property type="entry name" value="Glyoxalase/Bleomycin resistance protein/Dihydroxybiphenyl dioxygenase"/>
    <property type="match status" value="1"/>
</dbReference>
<accession>G5IMS6</accession>
<dbReference type="GO" id="GO:0046491">
    <property type="term" value="P:L-methylmalonyl-CoA metabolic process"/>
    <property type="evidence" value="ECO:0007669"/>
    <property type="project" value="TreeGrafter"/>
</dbReference>
<evidence type="ECO:0000256" key="1">
    <source>
        <dbReference type="ARBA" id="ARBA00022723"/>
    </source>
</evidence>
<dbReference type="InterPro" id="IPR037523">
    <property type="entry name" value="VOC_core"/>
</dbReference>
<keyword evidence="1" id="KW-0479">Metal-binding</keyword>
<dbReference type="PANTHER" id="PTHR43048:SF3">
    <property type="entry name" value="METHYLMALONYL-COA EPIMERASE, MITOCHONDRIAL"/>
    <property type="match status" value="1"/>
</dbReference>
<dbReference type="RefSeq" id="WP_006782792.1">
    <property type="nucleotide sequence ID" value="NZ_CP040506.1"/>
</dbReference>
<dbReference type="Proteomes" id="UP000005384">
    <property type="component" value="Unassembled WGS sequence"/>
</dbReference>
<dbReference type="Gene3D" id="3.10.180.10">
    <property type="entry name" value="2,3-Dihydroxybiphenyl 1,2-Dioxygenase, domain 1"/>
    <property type="match status" value="1"/>
</dbReference>
<gene>
    <name evidence="3" type="ORF">HMPREF9473_04804</name>
</gene>
<dbReference type="InterPro" id="IPR029068">
    <property type="entry name" value="Glyas_Bleomycin-R_OHBP_Dase"/>
</dbReference>
<dbReference type="PROSITE" id="PS51819">
    <property type="entry name" value="VOC"/>
    <property type="match status" value="1"/>
</dbReference>
<dbReference type="PANTHER" id="PTHR43048">
    <property type="entry name" value="METHYLMALONYL-COA EPIMERASE"/>
    <property type="match status" value="1"/>
</dbReference>
<dbReference type="InterPro" id="IPR051785">
    <property type="entry name" value="MMCE/EMCE_epimerase"/>
</dbReference>
<evidence type="ECO:0000313" key="3">
    <source>
        <dbReference type="EMBL" id="EHI57209.1"/>
    </source>
</evidence>
<dbReference type="Pfam" id="PF13669">
    <property type="entry name" value="Glyoxalase_4"/>
    <property type="match status" value="1"/>
</dbReference>
<dbReference type="EMBL" id="ADLN01000122">
    <property type="protein sequence ID" value="EHI57209.1"/>
    <property type="molecule type" value="Genomic_DNA"/>
</dbReference>
<proteinExistence type="predicted"/>
<keyword evidence="4" id="KW-1185">Reference proteome</keyword>
<dbReference type="GO" id="GO:0046872">
    <property type="term" value="F:metal ion binding"/>
    <property type="evidence" value="ECO:0007669"/>
    <property type="project" value="UniProtKB-KW"/>
</dbReference>
<dbReference type="GO" id="GO:0004493">
    <property type="term" value="F:methylmalonyl-CoA epimerase activity"/>
    <property type="evidence" value="ECO:0007669"/>
    <property type="project" value="TreeGrafter"/>
</dbReference>
<dbReference type="HOGENOM" id="CLU_046006_3_1_9"/>
<name>G5IMS6_9FIRM</name>
<dbReference type="AlphaFoldDB" id="G5IMS6"/>
<protein>
    <recommendedName>
        <fullName evidence="2">VOC domain-containing protein</fullName>
    </recommendedName>
</protein>
<dbReference type="PATRIC" id="fig|742737.3.peg.4792"/>
<organism evidence="3 4">
    <name type="scientific">Hungatella hathewayi WAL-18680</name>
    <dbReference type="NCBI Taxonomy" id="742737"/>
    <lineage>
        <taxon>Bacteria</taxon>
        <taxon>Bacillati</taxon>
        <taxon>Bacillota</taxon>
        <taxon>Clostridia</taxon>
        <taxon>Lachnospirales</taxon>
        <taxon>Lachnospiraceae</taxon>
        <taxon>Hungatella</taxon>
    </lineage>
</organism>
<sequence>MGSLLEDTRLAQIGFIVKDIEKTKKEFARFFGVEEPPTINSGEYEVTKTQYRGEPAPEAQCSMCFFYFGDLQMELIQPNEAPSAWREQLEQHGEGLHHLAFNVKGMQMNIERCEEWGMKLIQKGEYRRADGRYSFLDASDSLKMVVELLERDE</sequence>
<feature type="domain" description="VOC" evidence="2">
    <location>
        <begin position="9"/>
        <end position="151"/>
    </location>
</feature>